<dbReference type="OrthoDB" id="10593948at2759"/>
<accession>A0A812UC32</accession>
<evidence type="ECO:0000313" key="1">
    <source>
        <dbReference type="EMBL" id="CAE7569109.1"/>
    </source>
</evidence>
<sequence length="225" mass="25446">MEQITGAIGRPALAATTMPPPRVCADVGPVIDAAVRFKKWSRGKETDHEGPLGYNWTWAASSLLRFAFLLTTRCFAFVEVSSLEVWLSHVPPNVRLQIWFSTVDLLHLQGMAQWFRFSSRLSKESCDDSSFRTWVTVWHLKEPLMRMMITSRSRQDSRENMRKPLVAHVELSAFLSDAAFQEETWRELRCATDEASGIQSYLIAVIPVPEALFVLFPGGLGVICL</sequence>
<name>A0A812UC32_9DINO</name>
<protein>
    <submittedName>
        <fullName evidence="1">Uncharacterized protein</fullName>
    </submittedName>
</protein>
<proteinExistence type="predicted"/>
<dbReference type="Proteomes" id="UP000604046">
    <property type="component" value="Unassembled WGS sequence"/>
</dbReference>
<organism evidence="1 2">
    <name type="scientific">Symbiodinium natans</name>
    <dbReference type="NCBI Taxonomy" id="878477"/>
    <lineage>
        <taxon>Eukaryota</taxon>
        <taxon>Sar</taxon>
        <taxon>Alveolata</taxon>
        <taxon>Dinophyceae</taxon>
        <taxon>Suessiales</taxon>
        <taxon>Symbiodiniaceae</taxon>
        <taxon>Symbiodinium</taxon>
    </lineage>
</organism>
<comment type="caution">
    <text evidence="1">The sequence shown here is derived from an EMBL/GenBank/DDBJ whole genome shotgun (WGS) entry which is preliminary data.</text>
</comment>
<evidence type="ECO:0000313" key="2">
    <source>
        <dbReference type="Proteomes" id="UP000604046"/>
    </source>
</evidence>
<dbReference type="EMBL" id="CAJNDS010002706">
    <property type="protein sequence ID" value="CAE7569109.1"/>
    <property type="molecule type" value="Genomic_DNA"/>
</dbReference>
<reference evidence="1" key="1">
    <citation type="submission" date="2021-02" db="EMBL/GenBank/DDBJ databases">
        <authorList>
            <person name="Dougan E. K."/>
            <person name="Rhodes N."/>
            <person name="Thang M."/>
            <person name="Chan C."/>
        </authorList>
    </citation>
    <scope>NUCLEOTIDE SEQUENCE</scope>
</reference>
<gene>
    <name evidence="1" type="ORF">SNAT2548_LOCUS32351</name>
</gene>
<dbReference type="AlphaFoldDB" id="A0A812UC32"/>
<keyword evidence="2" id="KW-1185">Reference proteome</keyword>